<reference evidence="14" key="1">
    <citation type="submission" date="2021-03" db="EMBL/GenBank/DDBJ databases">
        <title>The complete genome sequence of Acetobacter sp. TBRC 12339.</title>
        <authorList>
            <person name="Charoenyingcharoen P."/>
            <person name="Yukphan P."/>
        </authorList>
    </citation>
    <scope>NUCLEOTIDE SEQUENCE</scope>
    <source>
        <strain evidence="14">TBRC 12339</strain>
    </source>
</reference>
<dbReference type="SUPFAM" id="SSF56935">
    <property type="entry name" value="Porins"/>
    <property type="match status" value="1"/>
</dbReference>
<dbReference type="Gene3D" id="2.40.170.20">
    <property type="entry name" value="TonB-dependent receptor, beta-barrel domain"/>
    <property type="match status" value="1"/>
</dbReference>
<feature type="signal peptide" evidence="11">
    <location>
        <begin position="1"/>
        <end position="25"/>
    </location>
</feature>
<keyword evidence="15" id="KW-1185">Reference proteome</keyword>
<dbReference type="GO" id="GO:0009279">
    <property type="term" value="C:cell outer membrane"/>
    <property type="evidence" value="ECO:0007669"/>
    <property type="project" value="UniProtKB-SubCell"/>
</dbReference>
<accession>A0A939HLV7</accession>
<protein>
    <submittedName>
        <fullName evidence="14">TonB-dependent receptor</fullName>
    </submittedName>
</protein>
<dbReference type="Pfam" id="PF07715">
    <property type="entry name" value="Plug"/>
    <property type="match status" value="1"/>
</dbReference>
<keyword evidence="14" id="KW-0675">Receptor</keyword>
<evidence type="ECO:0000256" key="8">
    <source>
        <dbReference type="PROSITE-ProRule" id="PRU01360"/>
    </source>
</evidence>
<comment type="subcellular location">
    <subcellularLocation>
        <location evidence="1 8">Cell outer membrane</location>
        <topology evidence="1 8">Multi-pass membrane protein</topology>
    </subcellularLocation>
</comment>
<evidence type="ECO:0000259" key="13">
    <source>
        <dbReference type="Pfam" id="PF07715"/>
    </source>
</evidence>
<evidence type="ECO:0000256" key="2">
    <source>
        <dbReference type="ARBA" id="ARBA00022448"/>
    </source>
</evidence>
<name>A0A939HLV7_9PROT</name>
<dbReference type="InterPro" id="IPR036942">
    <property type="entry name" value="Beta-barrel_TonB_sf"/>
</dbReference>
<evidence type="ECO:0000313" key="15">
    <source>
        <dbReference type="Proteomes" id="UP000664073"/>
    </source>
</evidence>
<evidence type="ECO:0000256" key="6">
    <source>
        <dbReference type="ARBA" id="ARBA00023136"/>
    </source>
</evidence>
<keyword evidence="3 8" id="KW-1134">Transmembrane beta strand</keyword>
<evidence type="ECO:0000256" key="5">
    <source>
        <dbReference type="ARBA" id="ARBA00023077"/>
    </source>
</evidence>
<evidence type="ECO:0000256" key="1">
    <source>
        <dbReference type="ARBA" id="ARBA00004571"/>
    </source>
</evidence>
<dbReference type="PANTHER" id="PTHR32552">
    <property type="entry name" value="FERRICHROME IRON RECEPTOR-RELATED"/>
    <property type="match status" value="1"/>
</dbReference>
<feature type="chain" id="PRO_5037922587" evidence="11">
    <location>
        <begin position="26"/>
        <end position="815"/>
    </location>
</feature>
<dbReference type="Pfam" id="PF00593">
    <property type="entry name" value="TonB_dep_Rec_b-barrel"/>
    <property type="match status" value="1"/>
</dbReference>
<keyword evidence="5 9" id="KW-0798">TonB box</keyword>
<dbReference type="InterPro" id="IPR012910">
    <property type="entry name" value="Plug_dom"/>
</dbReference>
<dbReference type="RefSeq" id="WP_207845830.1">
    <property type="nucleotide sequence ID" value="NZ_JAFVMH010000003.1"/>
</dbReference>
<keyword evidence="4 8" id="KW-0812">Transmembrane</keyword>
<dbReference type="EMBL" id="JAFVMH010000003">
    <property type="protein sequence ID" value="MBO1325170.1"/>
    <property type="molecule type" value="Genomic_DNA"/>
</dbReference>
<feature type="domain" description="TonB-dependent receptor plug" evidence="13">
    <location>
        <begin position="135"/>
        <end position="233"/>
    </location>
</feature>
<comment type="similarity">
    <text evidence="8 9">Belongs to the TonB-dependent receptor family.</text>
</comment>
<feature type="domain" description="TonB-dependent receptor-like beta-barrel" evidence="12">
    <location>
        <begin position="319"/>
        <end position="774"/>
    </location>
</feature>
<dbReference type="InterPro" id="IPR000531">
    <property type="entry name" value="Beta-barrel_TonB"/>
</dbReference>
<evidence type="ECO:0000256" key="3">
    <source>
        <dbReference type="ARBA" id="ARBA00022452"/>
    </source>
</evidence>
<keyword evidence="7 8" id="KW-0998">Cell outer membrane</keyword>
<dbReference type="Gene3D" id="2.170.130.10">
    <property type="entry name" value="TonB-dependent receptor, plug domain"/>
    <property type="match status" value="1"/>
</dbReference>
<keyword evidence="6 8" id="KW-0472">Membrane</keyword>
<evidence type="ECO:0000313" key="14">
    <source>
        <dbReference type="EMBL" id="MBO1325170.1"/>
    </source>
</evidence>
<organism evidence="14 15">
    <name type="scientific">Acetobacter garciniae</name>
    <dbReference type="NCBI Taxonomy" id="2817435"/>
    <lineage>
        <taxon>Bacteria</taxon>
        <taxon>Pseudomonadati</taxon>
        <taxon>Pseudomonadota</taxon>
        <taxon>Alphaproteobacteria</taxon>
        <taxon>Acetobacterales</taxon>
        <taxon>Acetobacteraceae</taxon>
        <taxon>Acetobacter</taxon>
    </lineage>
</organism>
<dbReference type="GO" id="GO:0015344">
    <property type="term" value="F:siderophore uptake transmembrane transporter activity"/>
    <property type="evidence" value="ECO:0007669"/>
    <property type="project" value="TreeGrafter"/>
</dbReference>
<dbReference type="InterPro" id="IPR037066">
    <property type="entry name" value="Plug_dom_sf"/>
</dbReference>
<evidence type="ECO:0000256" key="11">
    <source>
        <dbReference type="SAM" id="SignalP"/>
    </source>
</evidence>
<dbReference type="InterPro" id="IPR039426">
    <property type="entry name" value="TonB-dep_rcpt-like"/>
</dbReference>
<sequence length="815" mass="87333">MHDRFHTVFVAGTFSALLLTGSALAAPLAATQQGKTGRQPAVKTATTRIPASTPASAATQTTPASTAPATAPGRAPLARARVTTAQATTGPIAGILDGSNGETVNVHGHHAADGTGAKYMNKIVYLGPLGNRDTLDTPYSVMGVPHDVVVNQQIRNINDMAEYLPSVQLEIRGDPNTSRPQSRGFEADVVSNSRLDGLNVVSTTPYPAEWVDNLQVLNGLAGAMYGPENPAGVFEYTLKRPTDRRTERLSVGVDSIGTPTVNGDISGRVGRNGWFGYRLNMLHANGTAYAPDSWIRREMVSADFDIHLDDKTVIELDASHYTYAERGTAPAFGIPAAGVGGSLPEAPDLSRRLAPGWSGYNMETNTFLGKIKHQINDDWSFTLGGLYQDAMRQSFGVTDTLSATEGTKGFYSASTKAATSANDFRVGSNMAYFNGRVYTGPVRHDLVIGTNGYMMGNFNPVGVAGAVPSTGLAMGTYNLYGAAPTNGQQAYYSQRNFKSSSVMSQSFIVGDTLRIDKHWSIMGTLAWSWINQKSRSTAASAVRQLPPTNAAFSPTASLLYKPTENQTLYFTYGRSVEAGPVATNSANISNPNAALPVGHSEEYEVGYKLRYQKMQFNVSGFRMSSQYAMPAPAANSSCSAGSNCLAYGYYGTQRNYGVETQISGEVLPNLSVLAGFTWLDAELVGSRIAAYNHKEIVGAAPLQANLLLDYRLPASLGSFAAGWAFNANVHYMANRAANIQNTLHTGSYTTLDLGTRYAFHVARFPWVVRFGVSNATNERYWASVYTGAPAGTSGAASSLYAGLPRIYHFTFSSEF</sequence>
<dbReference type="PROSITE" id="PS52016">
    <property type="entry name" value="TONB_DEPENDENT_REC_3"/>
    <property type="match status" value="1"/>
</dbReference>
<dbReference type="PANTHER" id="PTHR32552:SF82">
    <property type="entry name" value="FCUA PROTEIN"/>
    <property type="match status" value="1"/>
</dbReference>
<comment type="caution">
    <text evidence="14">The sequence shown here is derived from an EMBL/GenBank/DDBJ whole genome shotgun (WGS) entry which is preliminary data.</text>
</comment>
<evidence type="ECO:0000256" key="7">
    <source>
        <dbReference type="ARBA" id="ARBA00023237"/>
    </source>
</evidence>
<dbReference type="CDD" id="cd01347">
    <property type="entry name" value="ligand_gated_channel"/>
    <property type="match status" value="1"/>
</dbReference>
<evidence type="ECO:0000259" key="12">
    <source>
        <dbReference type="Pfam" id="PF00593"/>
    </source>
</evidence>
<feature type="region of interest" description="Disordered" evidence="10">
    <location>
        <begin position="31"/>
        <end position="74"/>
    </location>
</feature>
<evidence type="ECO:0000256" key="10">
    <source>
        <dbReference type="SAM" id="MobiDB-lite"/>
    </source>
</evidence>
<proteinExistence type="inferred from homology"/>
<evidence type="ECO:0000256" key="9">
    <source>
        <dbReference type="RuleBase" id="RU003357"/>
    </source>
</evidence>
<feature type="compositionally biased region" description="Low complexity" evidence="10">
    <location>
        <begin position="44"/>
        <end position="74"/>
    </location>
</feature>
<evidence type="ECO:0000256" key="4">
    <source>
        <dbReference type="ARBA" id="ARBA00022692"/>
    </source>
</evidence>
<keyword evidence="11" id="KW-0732">Signal</keyword>
<keyword evidence="2 8" id="KW-0813">Transport</keyword>
<gene>
    <name evidence="14" type="ORF">J2D77_08405</name>
</gene>
<dbReference type="Proteomes" id="UP000664073">
    <property type="component" value="Unassembled WGS sequence"/>
</dbReference>
<dbReference type="AlphaFoldDB" id="A0A939HLV7"/>